<reference evidence="2 3" key="1">
    <citation type="submission" date="2019-04" db="EMBL/GenBank/DDBJ databases">
        <authorList>
            <person name="Feng G."/>
            <person name="Zhang J."/>
            <person name="Zhu H."/>
        </authorList>
    </citation>
    <scope>NUCLEOTIDE SEQUENCE [LARGE SCALE GENOMIC DNA]</scope>
    <source>
        <strain evidence="2 3">JCM 31653</strain>
    </source>
</reference>
<dbReference type="PANTHER" id="PTHR37809:SF1">
    <property type="entry name" value="RIBOSOMAL PROTEIN S12 METHYLTHIOTRANSFERASE ACCESSORY FACTOR YCAO"/>
    <property type="match status" value="1"/>
</dbReference>
<proteinExistence type="predicted"/>
<evidence type="ECO:0000259" key="1">
    <source>
        <dbReference type="PROSITE" id="PS51664"/>
    </source>
</evidence>
<keyword evidence="3" id="KW-1185">Reference proteome</keyword>
<dbReference type="Proteomes" id="UP000297549">
    <property type="component" value="Unassembled WGS sequence"/>
</dbReference>
<dbReference type="Gene3D" id="3.30.160.660">
    <property type="match status" value="1"/>
</dbReference>
<feature type="domain" description="YcaO" evidence="1">
    <location>
        <begin position="71"/>
        <end position="444"/>
    </location>
</feature>
<dbReference type="PANTHER" id="PTHR37809">
    <property type="entry name" value="RIBOSOMAL PROTEIN S12 METHYLTHIOTRANSFERASE ACCESSORY FACTOR YCAO"/>
    <property type="match status" value="1"/>
</dbReference>
<evidence type="ECO:0000313" key="3">
    <source>
        <dbReference type="Proteomes" id="UP000297549"/>
    </source>
</evidence>
<dbReference type="RefSeq" id="WP_135463925.1">
    <property type="nucleotide sequence ID" value="NZ_SRLC01000002.1"/>
</dbReference>
<dbReference type="EMBL" id="SRLC01000002">
    <property type="protein sequence ID" value="TGE21375.1"/>
    <property type="molecule type" value="Genomic_DNA"/>
</dbReference>
<dbReference type="Pfam" id="PF02624">
    <property type="entry name" value="YcaO"/>
    <property type="match status" value="1"/>
</dbReference>
<dbReference type="Gene3D" id="3.30.1330.230">
    <property type="match status" value="1"/>
</dbReference>
<protein>
    <recommendedName>
        <fullName evidence="1">YcaO domain-containing protein</fullName>
    </recommendedName>
</protein>
<dbReference type="InterPro" id="IPR003776">
    <property type="entry name" value="YcaO-like_dom"/>
</dbReference>
<comment type="caution">
    <text evidence="2">The sequence shown here is derived from an EMBL/GenBank/DDBJ whole genome shotgun (WGS) entry which is preliminary data.</text>
</comment>
<evidence type="ECO:0000313" key="2">
    <source>
        <dbReference type="EMBL" id="TGE21375.1"/>
    </source>
</evidence>
<sequence>MLTSAALPAGHHVLSARAQTELLATEAGLLTGELYQLPSREFLPPGLYQSTCTSTALKYLGANVTEVSGSGIAFDPDQSRRATIGEFCERYSAAFQTPDQMIRATYHELQARGLAALPPEQLALYAPWQYEQPGFAYQRLTPDTCLAWVKTQCLFSGSSLLVPAFSVYLPHSNFFDNRQNFMQNTSTGLAAGPTLAAAVESGFLECLERDAFCRFWYQQATAAGWRTYSPEFIIRSFPDSARIRQLYANPRVQLKVFDLAAYASAETMVVFLTYRYKGHDYLSIGSASRFGREAALIKAALEAYQGVDYGLHLLRQHAQWQSNDADYANVNDFHKHFAFYNKFPDLRQQVPVLREALSPAACTDAFPPQAPPVRHLRDAPRAGWDTVLYKELTTPDVAALGYAVCRVLVPGTAYLTGRHDAPFLGAPALAALPEPFTVLPHPFP</sequence>
<organism evidence="2 3">
    <name type="scientific">Hymenobacter aquaticus</name>
    <dbReference type="NCBI Taxonomy" id="1867101"/>
    <lineage>
        <taxon>Bacteria</taxon>
        <taxon>Pseudomonadati</taxon>
        <taxon>Bacteroidota</taxon>
        <taxon>Cytophagia</taxon>
        <taxon>Cytophagales</taxon>
        <taxon>Hymenobacteraceae</taxon>
        <taxon>Hymenobacter</taxon>
    </lineage>
</organism>
<dbReference type="AlphaFoldDB" id="A0A4Z0PV51"/>
<gene>
    <name evidence="2" type="ORF">E5K00_13885</name>
</gene>
<accession>A0A4Z0PV51</accession>
<dbReference type="Gene3D" id="3.30.40.250">
    <property type="match status" value="1"/>
</dbReference>
<dbReference type="PROSITE" id="PS51664">
    <property type="entry name" value="YCAO"/>
    <property type="match status" value="1"/>
</dbReference>
<name>A0A4Z0PV51_9BACT</name>
<dbReference type="OrthoDB" id="2379922at2"/>